<comment type="caution">
    <text evidence="2">The sequence shown here is derived from an EMBL/GenBank/DDBJ whole genome shotgun (WGS) entry which is preliminary data.</text>
</comment>
<feature type="chain" id="PRO_5034840400" description="Apple domain-containing protein" evidence="1">
    <location>
        <begin position="21"/>
        <end position="507"/>
    </location>
</feature>
<gene>
    <name evidence="2" type="ORF">GTA08_BOTSDO01386</name>
</gene>
<evidence type="ECO:0008006" key="4">
    <source>
        <dbReference type="Google" id="ProtNLM"/>
    </source>
</evidence>
<protein>
    <recommendedName>
        <fullName evidence="4">Apple domain-containing protein</fullName>
    </recommendedName>
</protein>
<reference evidence="2" key="1">
    <citation type="submission" date="2020-04" db="EMBL/GenBank/DDBJ databases">
        <title>Genome Assembly and Annotation of Botryosphaeria dothidea sdau 11-99, a Latent Pathogen of Apple Fruit Ring Rot in China.</title>
        <authorList>
            <person name="Yu C."/>
            <person name="Diao Y."/>
            <person name="Lu Q."/>
            <person name="Zhao J."/>
            <person name="Cui S."/>
            <person name="Peng C."/>
            <person name="He B."/>
            <person name="Liu H."/>
        </authorList>
    </citation>
    <scope>NUCLEOTIDE SEQUENCE [LARGE SCALE GENOMIC DNA]</scope>
    <source>
        <strain evidence="2">Sdau11-99</strain>
    </source>
</reference>
<accession>A0A8H4NGB8</accession>
<evidence type="ECO:0000313" key="2">
    <source>
        <dbReference type="EMBL" id="KAF4313902.1"/>
    </source>
</evidence>
<keyword evidence="1" id="KW-0732">Signal</keyword>
<dbReference type="Proteomes" id="UP000572817">
    <property type="component" value="Unassembled WGS sequence"/>
</dbReference>
<dbReference type="AlphaFoldDB" id="A0A8H4NGB8"/>
<keyword evidence="3" id="KW-1185">Reference proteome</keyword>
<organism evidence="2 3">
    <name type="scientific">Botryosphaeria dothidea</name>
    <dbReference type="NCBI Taxonomy" id="55169"/>
    <lineage>
        <taxon>Eukaryota</taxon>
        <taxon>Fungi</taxon>
        <taxon>Dikarya</taxon>
        <taxon>Ascomycota</taxon>
        <taxon>Pezizomycotina</taxon>
        <taxon>Dothideomycetes</taxon>
        <taxon>Dothideomycetes incertae sedis</taxon>
        <taxon>Botryosphaeriales</taxon>
        <taxon>Botryosphaeriaceae</taxon>
        <taxon>Botryosphaeria</taxon>
    </lineage>
</organism>
<dbReference type="PANTHER" id="PTHR36578">
    <property type="entry name" value="CHROMOSOME 15, WHOLE GENOME SHOTGUN SEQUENCE"/>
    <property type="match status" value="1"/>
</dbReference>
<dbReference type="OrthoDB" id="271448at2759"/>
<dbReference type="PANTHER" id="PTHR36578:SF1">
    <property type="entry name" value="APPLE DOMAIN-CONTAINING PROTEIN"/>
    <property type="match status" value="1"/>
</dbReference>
<evidence type="ECO:0000256" key="1">
    <source>
        <dbReference type="SAM" id="SignalP"/>
    </source>
</evidence>
<evidence type="ECO:0000313" key="3">
    <source>
        <dbReference type="Proteomes" id="UP000572817"/>
    </source>
</evidence>
<feature type="signal peptide" evidence="1">
    <location>
        <begin position="1"/>
        <end position="20"/>
    </location>
</feature>
<dbReference type="EMBL" id="WWBZ02000001">
    <property type="protein sequence ID" value="KAF4313902.1"/>
    <property type="molecule type" value="Genomic_DNA"/>
</dbReference>
<proteinExistence type="predicted"/>
<name>A0A8H4NGB8_9PEZI</name>
<sequence>MHFHQSSFLLGAAALAGAVAVPAPIPDDVPVTVADIPTPSVLGADPLVYSSIAPPVNAETVTAAVTGETVTPTATDISSTAAAGINPSLVALVTDLPSSIPPSLYSQISAAVPTDPASVAAIQSALAKLPSGVLPAQLANLASALLPAPSAGTKVKRDVAYNSASAVSKCSSNHWDCCTLPTGTAFPQLSSDTVQAFQTNNDYSSAAIGAKAPTGYGEAFNNLQGATQQDGYRGVYLLNTYSPNECATHCDNDAQCMSFNVYVERDPIVRPDYPGQGSACSNPPSTANVKCTLYGLPVSSQTATNKGQWQGGFQVVIAASNGYNKVTTTTPDTVVPLPDFSGPYGSKGNTVSLPGAIEDLSTYYLYEFYTGPYDPANCAKGCKANTAYNKEHLRDDNGRYTACNAFNAYITYADGVAKGTTCAYYSDNIAPTTIESKATNVGQYQGSVHITIGQSFVYNLSPRDSGDCTAVCGSTSDYPCQHATQNVNTGLWECICQDFSYILSIIG</sequence>